<sequence>MPSYSSAGQTMYVRIENATNASCYETTTFDLVVDDIPVAAAPMTLVVCDDTTNDGIEDITLSQFDADVLNGQTQTTFVISYHASQVDADNDASHYQLFIK</sequence>
<evidence type="ECO:0000313" key="2">
    <source>
        <dbReference type="Proteomes" id="UP000028980"/>
    </source>
</evidence>
<evidence type="ECO:0000313" key="1">
    <source>
        <dbReference type="EMBL" id="GAK78091.1"/>
    </source>
</evidence>
<name>A0A081DGP5_NONUL</name>
<reference evidence="1 2" key="1">
    <citation type="journal article" date="2014" name="Genome Announc.">
        <title>Draft Genome Sequences of Marine Flavobacterium Nonlabens Strains NR17, NR24, NR27, NR32, NR33, and Ara13.</title>
        <authorList>
            <person name="Nakanishi M."/>
            <person name="Meirelles P."/>
            <person name="Suzuki R."/>
            <person name="Takatani N."/>
            <person name="Mino S."/>
            <person name="Suda W."/>
            <person name="Oshima K."/>
            <person name="Hattori M."/>
            <person name="Ohkuma M."/>
            <person name="Hosokawa M."/>
            <person name="Miyashita K."/>
            <person name="Thompson F.L."/>
            <person name="Niwa A."/>
            <person name="Sawabe T."/>
            <person name="Sawabe T."/>
        </authorList>
    </citation>
    <scope>NUCLEOTIDE SEQUENCE [LARGE SCALE GENOMIC DNA]</scope>
    <source>
        <strain evidence="2">JCM19296</strain>
    </source>
</reference>
<protein>
    <submittedName>
        <fullName evidence="1">Uncharacterized protein</fullName>
    </submittedName>
</protein>
<dbReference type="Proteomes" id="UP000028980">
    <property type="component" value="Unassembled WGS sequence"/>
</dbReference>
<proteinExistence type="predicted"/>
<gene>
    <name evidence="1" type="ORF">JCM19296_3705</name>
</gene>
<dbReference type="EMBL" id="BBLG01000029">
    <property type="protein sequence ID" value="GAK78091.1"/>
    <property type="molecule type" value="Genomic_DNA"/>
</dbReference>
<dbReference type="AlphaFoldDB" id="A0A081DGP5"/>
<accession>A0A081DGP5</accession>
<organism evidence="1 2">
    <name type="scientific">Nonlabens ulvanivorans</name>
    <name type="common">Persicivirga ulvanivorans</name>
    <dbReference type="NCBI Taxonomy" id="906888"/>
    <lineage>
        <taxon>Bacteria</taxon>
        <taxon>Pseudomonadati</taxon>
        <taxon>Bacteroidota</taxon>
        <taxon>Flavobacteriia</taxon>
        <taxon>Flavobacteriales</taxon>
        <taxon>Flavobacteriaceae</taxon>
        <taxon>Nonlabens</taxon>
    </lineage>
</organism>
<comment type="caution">
    <text evidence="1">The sequence shown here is derived from an EMBL/GenBank/DDBJ whole genome shotgun (WGS) entry which is preliminary data.</text>
</comment>